<dbReference type="Pfam" id="PF00271">
    <property type="entry name" value="Helicase_C"/>
    <property type="match status" value="1"/>
</dbReference>
<dbReference type="PANTHER" id="PTHR47957:SF3">
    <property type="entry name" value="ATP-DEPENDENT HELICASE HRQ1"/>
    <property type="match status" value="1"/>
</dbReference>
<name>A0A8H2VGS5_9SACH</name>
<evidence type="ECO:0000256" key="2">
    <source>
        <dbReference type="ARBA" id="ARBA00022840"/>
    </source>
</evidence>
<dbReference type="RefSeq" id="XP_041406797.1">
    <property type="nucleotide sequence ID" value="XM_041550863.1"/>
</dbReference>
<dbReference type="InterPro" id="IPR001650">
    <property type="entry name" value="Helicase_C-like"/>
</dbReference>
<keyword evidence="6" id="KW-1185">Reference proteome</keyword>
<dbReference type="GeneID" id="64857978"/>
<dbReference type="GO" id="GO:0005524">
    <property type="term" value="F:ATP binding"/>
    <property type="evidence" value="ECO:0007669"/>
    <property type="project" value="UniProtKB-KW"/>
</dbReference>
<keyword evidence="2" id="KW-0067">ATP-binding</keyword>
<dbReference type="CDD" id="cd18797">
    <property type="entry name" value="SF2_C_Hrq"/>
    <property type="match status" value="1"/>
</dbReference>
<dbReference type="SMART" id="SM00490">
    <property type="entry name" value="HELICc"/>
    <property type="match status" value="1"/>
</dbReference>
<keyword evidence="1" id="KW-0547">Nucleotide-binding</keyword>
<protein>
    <submittedName>
        <fullName evidence="5">Similar to Saccharomyces cerevisiae YDR291W HRQ1 Putative RecQ helicase</fullName>
    </submittedName>
</protein>
<dbReference type="InterPro" id="IPR014001">
    <property type="entry name" value="Helicase_ATP-bd"/>
</dbReference>
<keyword evidence="5" id="KW-0378">Hydrolase</keyword>
<dbReference type="GO" id="GO:0036297">
    <property type="term" value="P:interstrand cross-link repair"/>
    <property type="evidence" value="ECO:0007669"/>
    <property type="project" value="TreeGrafter"/>
</dbReference>
<evidence type="ECO:0000259" key="4">
    <source>
        <dbReference type="PROSITE" id="PS51194"/>
    </source>
</evidence>
<sequence length="1069" mass="122200">MSGDKIVYKKQRIDENDSNGITNFDDLRALFFRLNTIYTFLMCRKHVVPTFSTITKPISKALNRDITEFDLALIVAILPRDCIFKYIDENQLHTETKVYDFKDGGYQQKDTDIFELKDVNSQYGEQKSTQVLVFEFVDGNMKRSWISSETVSQVKLPTFTTEEMKKMITKRSERFETCLEKFIESNSEDESVDPFEELIKVAKQYIPERKDYNDPIQSMMDARVLKGEQVIIDQETGAYRPTINAVINLLQKSDTYCDQIKENFTVPARTAQYEELNFELSPNIYPALEHERFYSHQADALNAVHIKANVIITTSTSSGKSLIYQLSAIDILLNDPEATFMYIFPTKALAQDQKRAFESIVSKIPELADLHVDTYDGDTERTARRTVRQHAQVIFTNPDMIHASILPNHTNWKHFLYNLKIVVVDELHVYKGLFGSNVSLVMRRLLRICQEYYKNNNLRFISCSATLKNPVQHMKDIFGIEQVRLINEDGSPRGSKNLVIWNPPKLSQHMRKRENFIKESAEILVQLILQNVRTIAFCYVRRVCELLMKEVRNIFENMNRLDLVNDVMAYRGGYSPADRRKIEREMFHGNLKSVISTNALELGIDIGGLDAVLMCGFPMSMANFHQQSGRAGRRNNDSLTVVVASDSPVDQHYVAHPEALLDVDDPDSYQELVLDFENELILEGHIQCAAFELPIDVERDSEYFNRKYLTKMCEGHLYHNEEGYHTNNKFLPWPSKHVSLRGVEEEKFAVVDITNGRNLVIEEVETSRTSFTLYDGAIFIHQGYPYLVKEMNPDEKYASVLRVDVDWVTSQRDFTDVDPQLIESVRSLKNSDTPIYFGNIRTKILVFGYFKVDKFKRIIDAVETHNDPIIINSKGLWIDIPKVALELCVAKELSIAGAIHAAEHGIMGVFSRFIVAGADEIRTECKAPEKEFAERQTKRLRPARLVFYDSKGGKYGSGLSTKIFEHIDEILAATLHRIEECPCDIGCPECVAAAYCTENCLVLSKQGALILLHTILGHDPVEFLDKIKDGPEENMPEIAVETVVPVTEHVKFAPSFKVIDTVGNVNVVG</sequence>
<evidence type="ECO:0000313" key="6">
    <source>
        <dbReference type="Proteomes" id="UP000644660"/>
    </source>
</evidence>
<dbReference type="InterPro" id="IPR055227">
    <property type="entry name" value="HRQ1_WHD"/>
</dbReference>
<dbReference type="InterPro" id="IPR027417">
    <property type="entry name" value="P-loop_NTPase"/>
</dbReference>
<comment type="caution">
    <text evidence="5">The sequence shown here is derived from an EMBL/GenBank/DDBJ whole genome shotgun (WGS) entry which is preliminary data.</text>
</comment>
<dbReference type="Pfam" id="PF22982">
    <property type="entry name" value="WHD_HRQ1"/>
    <property type="match status" value="1"/>
</dbReference>
<evidence type="ECO:0000259" key="3">
    <source>
        <dbReference type="PROSITE" id="PS51192"/>
    </source>
</evidence>
<dbReference type="AlphaFoldDB" id="A0A8H2VGS5"/>
<dbReference type="OrthoDB" id="18781at2759"/>
<proteinExistence type="predicted"/>
<dbReference type="InterPro" id="IPR011545">
    <property type="entry name" value="DEAD/DEAH_box_helicase_dom"/>
</dbReference>
<accession>A0A8H2VGS5</accession>
<dbReference type="Gene3D" id="3.40.50.300">
    <property type="entry name" value="P-loop containing nucleotide triphosphate hydrolases"/>
    <property type="match status" value="2"/>
</dbReference>
<feature type="domain" description="Helicase C-terminal" evidence="4">
    <location>
        <begin position="523"/>
        <end position="680"/>
    </location>
</feature>
<dbReference type="SMART" id="SM00487">
    <property type="entry name" value="DEXDc"/>
    <property type="match status" value="1"/>
</dbReference>
<dbReference type="EMBL" id="CAEFZW010000005">
    <property type="protein sequence ID" value="CAB4254953.1"/>
    <property type="molecule type" value="Genomic_DNA"/>
</dbReference>
<dbReference type="FunFam" id="3.40.50.300:FF:001137">
    <property type="entry name" value="DEAD/DEAH box helicase"/>
    <property type="match status" value="1"/>
</dbReference>
<organism evidence="5 6">
    <name type="scientific">Maudiozyma barnettii</name>
    <dbReference type="NCBI Taxonomy" id="61262"/>
    <lineage>
        <taxon>Eukaryota</taxon>
        <taxon>Fungi</taxon>
        <taxon>Dikarya</taxon>
        <taxon>Ascomycota</taxon>
        <taxon>Saccharomycotina</taxon>
        <taxon>Saccharomycetes</taxon>
        <taxon>Saccharomycetales</taxon>
        <taxon>Saccharomycetaceae</taxon>
        <taxon>Maudiozyma</taxon>
    </lineage>
</organism>
<keyword evidence="5" id="KW-0347">Helicase</keyword>
<dbReference type="GO" id="GO:0003676">
    <property type="term" value="F:nucleic acid binding"/>
    <property type="evidence" value="ECO:0007669"/>
    <property type="project" value="InterPro"/>
</dbReference>
<dbReference type="SUPFAM" id="SSF52540">
    <property type="entry name" value="P-loop containing nucleoside triphosphate hydrolases"/>
    <property type="match status" value="1"/>
</dbReference>
<dbReference type="CDD" id="cd17923">
    <property type="entry name" value="DEXHc_Hrq1-like"/>
    <property type="match status" value="1"/>
</dbReference>
<dbReference type="PROSITE" id="PS51194">
    <property type="entry name" value="HELICASE_CTER"/>
    <property type="match status" value="1"/>
</dbReference>
<dbReference type="GO" id="GO:0005634">
    <property type="term" value="C:nucleus"/>
    <property type="evidence" value="ECO:0007669"/>
    <property type="project" value="TreeGrafter"/>
</dbReference>
<dbReference type="GO" id="GO:0043138">
    <property type="term" value="F:3'-5' DNA helicase activity"/>
    <property type="evidence" value="ECO:0007669"/>
    <property type="project" value="TreeGrafter"/>
</dbReference>
<dbReference type="InterPro" id="IPR018973">
    <property type="entry name" value="MZB"/>
</dbReference>
<dbReference type="Proteomes" id="UP000644660">
    <property type="component" value="Unassembled WGS sequence"/>
</dbReference>
<feature type="domain" description="Helicase ATP-binding" evidence="3">
    <location>
        <begin position="301"/>
        <end position="485"/>
    </location>
</feature>
<dbReference type="PANTHER" id="PTHR47957">
    <property type="entry name" value="ATP-DEPENDENT HELICASE HRQ1"/>
    <property type="match status" value="1"/>
</dbReference>
<dbReference type="Pfam" id="PF09369">
    <property type="entry name" value="MZB"/>
    <property type="match status" value="1"/>
</dbReference>
<evidence type="ECO:0000313" key="5">
    <source>
        <dbReference type="EMBL" id="CAB4254953.1"/>
    </source>
</evidence>
<dbReference type="GO" id="GO:0006289">
    <property type="term" value="P:nucleotide-excision repair"/>
    <property type="evidence" value="ECO:0007669"/>
    <property type="project" value="TreeGrafter"/>
</dbReference>
<dbReference type="Pfam" id="PF00270">
    <property type="entry name" value="DEAD"/>
    <property type="match status" value="1"/>
</dbReference>
<evidence type="ECO:0000256" key="1">
    <source>
        <dbReference type="ARBA" id="ARBA00022741"/>
    </source>
</evidence>
<reference evidence="5 6" key="1">
    <citation type="submission" date="2020-05" db="EMBL/GenBank/DDBJ databases">
        <authorList>
            <person name="Casaregola S."/>
            <person name="Devillers H."/>
            <person name="Grondin C."/>
        </authorList>
    </citation>
    <scope>NUCLEOTIDE SEQUENCE [LARGE SCALE GENOMIC DNA]</scope>
    <source>
        <strain evidence="5 6">CLIB 1767</strain>
    </source>
</reference>
<gene>
    <name evidence="5" type="ORF">KABA2_05S05016</name>
</gene>
<dbReference type="PROSITE" id="PS51192">
    <property type="entry name" value="HELICASE_ATP_BIND_1"/>
    <property type="match status" value="1"/>
</dbReference>